<dbReference type="AlphaFoldDB" id="A0AAD7CYA4"/>
<organism evidence="1 2">
    <name type="scientific">Mycena rosella</name>
    <name type="common">Pink bonnet</name>
    <name type="synonym">Agaricus rosellus</name>
    <dbReference type="NCBI Taxonomy" id="1033263"/>
    <lineage>
        <taxon>Eukaryota</taxon>
        <taxon>Fungi</taxon>
        <taxon>Dikarya</taxon>
        <taxon>Basidiomycota</taxon>
        <taxon>Agaricomycotina</taxon>
        <taxon>Agaricomycetes</taxon>
        <taxon>Agaricomycetidae</taxon>
        <taxon>Agaricales</taxon>
        <taxon>Marasmiineae</taxon>
        <taxon>Mycenaceae</taxon>
        <taxon>Mycena</taxon>
    </lineage>
</organism>
<evidence type="ECO:0000313" key="1">
    <source>
        <dbReference type="EMBL" id="KAJ7669766.1"/>
    </source>
</evidence>
<dbReference type="Proteomes" id="UP001221757">
    <property type="component" value="Unassembled WGS sequence"/>
</dbReference>
<proteinExistence type="predicted"/>
<keyword evidence="2" id="KW-1185">Reference proteome</keyword>
<gene>
    <name evidence="1" type="ORF">B0H17DRAFT_1209525</name>
</gene>
<accession>A0AAD7CYA4</accession>
<evidence type="ECO:0000313" key="2">
    <source>
        <dbReference type="Proteomes" id="UP001221757"/>
    </source>
</evidence>
<comment type="caution">
    <text evidence="1">The sequence shown here is derived from an EMBL/GenBank/DDBJ whole genome shotgun (WGS) entry which is preliminary data.</text>
</comment>
<sequence length="137" mass="15506">MWNRSRLRGSEAVFGVTDFWDPEIFLADPKGKQEITQGKNLVDAAKEFVVKVFIWRYAHSCFWSPNTMRLTYPKLSAAIAAELNKEVTFTSLETSGLVELDEMIGLYKDTPVLSPALVALGARFGWMKEFIKTEVVP</sequence>
<dbReference type="EMBL" id="JARKIE010000184">
    <property type="protein sequence ID" value="KAJ7669766.1"/>
    <property type="molecule type" value="Genomic_DNA"/>
</dbReference>
<evidence type="ECO:0008006" key="3">
    <source>
        <dbReference type="Google" id="ProtNLM"/>
    </source>
</evidence>
<reference evidence="1" key="1">
    <citation type="submission" date="2023-03" db="EMBL/GenBank/DDBJ databases">
        <title>Massive genome expansion in bonnet fungi (Mycena s.s.) driven by repeated elements and novel gene families across ecological guilds.</title>
        <authorList>
            <consortium name="Lawrence Berkeley National Laboratory"/>
            <person name="Harder C.B."/>
            <person name="Miyauchi S."/>
            <person name="Viragh M."/>
            <person name="Kuo A."/>
            <person name="Thoen E."/>
            <person name="Andreopoulos B."/>
            <person name="Lu D."/>
            <person name="Skrede I."/>
            <person name="Drula E."/>
            <person name="Henrissat B."/>
            <person name="Morin E."/>
            <person name="Kohler A."/>
            <person name="Barry K."/>
            <person name="LaButti K."/>
            <person name="Morin E."/>
            <person name="Salamov A."/>
            <person name="Lipzen A."/>
            <person name="Mereny Z."/>
            <person name="Hegedus B."/>
            <person name="Baldrian P."/>
            <person name="Stursova M."/>
            <person name="Weitz H."/>
            <person name="Taylor A."/>
            <person name="Grigoriev I.V."/>
            <person name="Nagy L.G."/>
            <person name="Martin F."/>
            <person name="Kauserud H."/>
        </authorList>
    </citation>
    <scope>NUCLEOTIDE SEQUENCE</scope>
    <source>
        <strain evidence="1">CBHHK067</strain>
    </source>
</reference>
<dbReference type="Gene3D" id="3.40.50.720">
    <property type="entry name" value="NAD(P)-binding Rossmann-like Domain"/>
    <property type="match status" value="1"/>
</dbReference>
<protein>
    <recommendedName>
        <fullName evidence="3">NmrA-like domain-containing protein</fullName>
    </recommendedName>
</protein>
<name>A0AAD7CYA4_MYCRO</name>